<reference evidence="1" key="1">
    <citation type="submission" date="2023-06" db="EMBL/GenBank/DDBJ databases">
        <title>Gordonia sp. nov. and Pseudochrobactrum sp. nov., two species isolated from the burying beetle Nicrophorus vespilloides.</title>
        <authorList>
            <person name="Poehlein A."/>
            <person name="Guzman J."/>
            <person name="Daniel R."/>
            <person name="Vilcinskas A."/>
        </authorList>
    </citation>
    <scope>NUCLEOTIDE SEQUENCE</scope>
    <source>
        <strain evidence="1">MP11Mi</strain>
    </source>
</reference>
<dbReference type="Gene3D" id="1.25.10.10">
    <property type="entry name" value="Leucine-rich Repeat Variant"/>
    <property type="match status" value="1"/>
</dbReference>
<dbReference type="InterPro" id="IPR016024">
    <property type="entry name" value="ARM-type_fold"/>
</dbReference>
<name>A0AA97CTB1_9ACTN</name>
<dbReference type="RefSeq" id="WP_420712842.1">
    <property type="nucleotide sequence ID" value="NZ_CP128986.1"/>
</dbReference>
<dbReference type="Pfam" id="PF13646">
    <property type="entry name" value="HEAT_2"/>
    <property type="match status" value="1"/>
</dbReference>
<organism evidence="1">
    <name type="scientific">Gordonia sp. MP11Mi</name>
    <dbReference type="NCBI Taxonomy" id="3022769"/>
    <lineage>
        <taxon>Bacteria</taxon>
        <taxon>Bacillati</taxon>
        <taxon>Actinomycetota</taxon>
        <taxon>Actinomycetes</taxon>
        <taxon>Mycobacteriales</taxon>
        <taxon>Gordoniaceae</taxon>
        <taxon>Gordonia</taxon>
    </lineage>
</organism>
<gene>
    <name evidence="1" type="ORF">MP11Mi_10650</name>
</gene>
<dbReference type="AlphaFoldDB" id="A0AA97CTB1"/>
<evidence type="ECO:0000313" key="1">
    <source>
        <dbReference type="EMBL" id="WOC11984.1"/>
    </source>
</evidence>
<sequence length="229" mass="24602">MNRPQMNRIQMSRTETGARHGVEALAAALASERSEARLRAALAAGTDPVPELLDRLVERCGVEPDFYVRDTLTWAITRFPAERTVPAVTAELDSSVAQARSQALHTLSKIGDGSTCATITRELLTDDDDEVSRSAWRAAVILVPDDERAALAAILATQFGRGGGDMYRSLSRAIVELGEAADGAVRLAQRSPDPLIRGHAAATERLAADPESAFVFDVEHARRTAALGE</sequence>
<dbReference type="SUPFAM" id="SSF48371">
    <property type="entry name" value="ARM repeat"/>
    <property type="match status" value="1"/>
</dbReference>
<dbReference type="EMBL" id="CP128986">
    <property type="protein sequence ID" value="WOC11984.1"/>
    <property type="molecule type" value="Genomic_DNA"/>
</dbReference>
<evidence type="ECO:0008006" key="2">
    <source>
        <dbReference type="Google" id="ProtNLM"/>
    </source>
</evidence>
<protein>
    <recommendedName>
        <fullName evidence="2">HEAT repeat domain-containing protein</fullName>
    </recommendedName>
</protein>
<accession>A0AA97CTB1</accession>
<proteinExistence type="predicted"/>
<dbReference type="InterPro" id="IPR011989">
    <property type="entry name" value="ARM-like"/>
</dbReference>